<sequence length="66" mass="6900">MRADASGRWCGGAGLEENINEGLIKPIGSDWLATDSISLPFCESELANVGFSNQEAEASGLDPLTS</sequence>
<dbReference type="Proteomes" id="UP000503349">
    <property type="component" value="Chromosome 4"/>
</dbReference>
<organism evidence="1 2">
    <name type="scientific">Channa argus</name>
    <name type="common">Northern snakehead</name>
    <name type="synonym">Ophicephalus argus</name>
    <dbReference type="NCBI Taxonomy" id="215402"/>
    <lineage>
        <taxon>Eukaryota</taxon>
        <taxon>Metazoa</taxon>
        <taxon>Chordata</taxon>
        <taxon>Craniata</taxon>
        <taxon>Vertebrata</taxon>
        <taxon>Euteleostomi</taxon>
        <taxon>Actinopterygii</taxon>
        <taxon>Neopterygii</taxon>
        <taxon>Teleostei</taxon>
        <taxon>Neoteleostei</taxon>
        <taxon>Acanthomorphata</taxon>
        <taxon>Anabantaria</taxon>
        <taxon>Anabantiformes</taxon>
        <taxon>Channoidei</taxon>
        <taxon>Channidae</taxon>
        <taxon>Channa</taxon>
    </lineage>
</organism>
<dbReference type="EMBL" id="CM015715">
    <property type="protein sequence ID" value="KAF3688689.1"/>
    <property type="molecule type" value="Genomic_DNA"/>
</dbReference>
<reference evidence="1 2" key="1">
    <citation type="submission" date="2019-02" db="EMBL/GenBank/DDBJ databases">
        <title>Opniocepnalus argus genome.</title>
        <authorList>
            <person name="Zhou C."/>
            <person name="Xiao S."/>
        </authorList>
    </citation>
    <scope>NUCLEOTIDE SEQUENCE [LARGE SCALE GENOMIC DNA]</scope>
    <source>
        <strain evidence="1">OARG1902GOOAL</strain>
        <tissue evidence="1">Muscle</tissue>
    </source>
</reference>
<keyword evidence="2" id="KW-1185">Reference proteome</keyword>
<reference evidence="2" key="2">
    <citation type="submission" date="2019-02" db="EMBL/GenBank/DDBJ databases">
        <title>Opniocepnalus argus Var Kimnra genome.</title>
        <authorList>
            <person name="Zhou C."/>
            <person name="Xiao S."/>
        </authorList>
    </citation>
    <scope>NUCLEOTIDE SEQUENCE [LARGE SCALE GENOMIC DNA]</scope>
</reference>
<accession>A0A6G1PEQ2</accession>
<name>A0A6G1PEQ2_CHAAH</name>
<dbReference type="AlphaFoldDB" id="A0A6G1PEQ2"/>
<protein>
    <submittedName>
        <fullName evidence="1">Uncharacterized protein</fullName>
    </submittedName>
</protein>
<evidence type="ECO:0000313" key="1">
    <source>
        <dbReference type="EMBL" id="KAF3688689.1"/>
    </source>
</evidence>
<gene>
    <name evidence="1" type="ORF">EXN66_Car004361</name>
</gene>
<proteinExistence type="predicted"/>
<evidence type="ECO:0000313" key="2">
    <source>
        <dbReference type="Proteomes" id="UP000503349"/>
    </source>
</evidence>